<dbReference type="SUPFAM" id="SSF48726">
    <property type="entry name" value="Immunoglobulin"/>
    <property type="match status" value="1"/>
</dbReference>
<keyword evidence="2" id="KW-1185">Reference proteome</keyword>
<evidence type="ECO:0000313" key="2">
    <source>
        <dbReference type="Proteomes" id="UP000558958"/>
    </source>
</evidence>
<dbReference type="InterPro" id="IPR036179">
    <property type="entry name" value="Ig-like_dom_sf"/>
</dbReference>
<feature type="non-terminal residue" evidence="1">
    <location>
        <position position="67"/>
    </location>
</feature>
<dbReference type="InterPro" id="IPR013783">
    <property type="entry name" value="Ig-like_fold"/>
</dbReference>
<dbReference type="AlphaFoldDB" id="A0A7K8ZCI0"/>
<proteinExistence type="predicted"/>
<name>A0A7K8ZCI0_9PASS</name>
<organism evidence="1 2">
    <name type="scientific">Sakesphorus luctuosus</name>
    <dbReference type="NCBI Taxonomy" id="419690"/>
    <lineage>
        <taxon>Eukaryota</taxon>
        <taxon>Metazoa</taxon>
        <taxon>Chordata</taxon>
        <taxon>Craniata</taxon>
        <taxon>Vertebrata</taxon>
        <taxon>Euteleostomi</taxon>
        <taxon>Archelosauria</taxon>
        <taxon>Archosauria</taxon>
        <taxon>Dinosauria</taxon>
        <taxon>Saurischia</taxon>
        <taxon>Theropoda</taxon>
        <taxon>Coelurosauria</taxon>
        <taxon>Aves</taxon>
        <taxon>Neognathae</taxon>
        <taxon>Neoaves</taxon>
        <taxon>Telluraves</taxon>
        <taxon>Australaves</taxon>
        <taxon>Passeriformes</taxon>
        <taxon>Thamnophilidae</taxon>
        <taxon>Sakesphorus</taxon>
    </lineage>
</organism>
<dbReference type="EMBL" id="VWZD01018623">
    <property type="protein sequence ID" value="NXG12777.1"/>
    <property type="molecule type" value="Genomic_DNA"/>
</dbReference>
<gene>
    <name evidence="1" type="primary">Trav12_2</name>
    <name evidence="1" type="ORF">SAKLUC_R02960</name>
</gene>
<comment type="caution">
    <text evidence="1">The sequence shown here is derived from an EMBL/GenBank/DDBJ whole genome shotgun (WGS) entry which is preliminary data.</text>
</comment>
<evidence type="ECO:0000313" key="1">
    <source>
        <dbReference type="EMBL" id="NXG12777.1"/>
    </source>
</evidence>
<feature type="non-terminal residue" evidence="1">
    <location>
        <position position="1"/>
    </location>
</feature>
<reference evidence="1 2" key="1">
    <citation type="submission" date="2019-09" db="EMBL/GenBank/DDBJ databases">
        <title>Bird 10,000 Genomes (B10K) Project - Family phase.</title>
        <authorList>
            <person name="Zhang G."/>
        </authorList>
    </citation>
    <scope>NUCLEOTIDE SEQUENCE [LARGE SCALE GENOMIC DNA]</scope>
    <source>
        <strain evidence="1">B10K-DU-001-06</strain>
        <tissue evidence="1">Muscle</tissue>
    </source>
</reference>
<protein>
    <submittedName>
        <fullName evidence="1">TVA12 protein</fullName>
    </submittedName>
</protein>
<accession>A0A7K8ZCI0</accession>
<sequence>GKTTVSQEDGQVIVKQRDELWTTCTYQTNNFKALLWYQQRQGRAPQLVSYQAGTGPRQSGRITTLLN</sequence>
<dbReference type="Gene3D" id="2.60.40.10">
    <property type="entry name" value="Immunoglobulins"/>
    <property type="match status" value="1"/>
</dbReference>
<dbReference type="Proteomes" id="UP000558958">
    <property type="component" value="Unassembled WGS sequence"/>
</dbReference>